<dbReference type="AlphaFoldDB" id="A0A1Y0AZ61"/>
<name>A0A1Y0AZ61_9LAMI</name>
<keyword evidence="1" id="KW-0496">Mitochondrion</keyword>
<geneLocation type="mitochondrion" evidence="1"/>
<protein>
    <submittedName>
        <fullName evidence="1">Uncharacterized protein</fullName>
    </submittedName>
</protein>
<reference evidence="1" key="1">
    <citation type="submission" date="2017-03" db="EMBL/GenBank/DDBJ databases">
        <title>The mitochondrial genome of the carnivorous plant Utricularia reniformis (Lentibulariaceae): structure, comparative analysis and evolutionary landmarks.</title>
        <authorList>
            <person name="Silva S.R."/>
            <person name="Alvarenga D.O."/>
            <person name="Michael T.P."/>
            <person name="Miranda V.F.O."/>
            <person name="Varani A.M."/>
        </authorList>
    </citation>
    <scope>NUCLEOTIDE SEQUENCE</scope>
</reference>
<sequence length="104" mass="11574">MTSLPAYIVASLSSFYQWSISLVPVSLLCISNKVPSKADLLSSPAFERERVLKSSPRPDSFRFSLKSPPLPKHRFLPLVVRLIQLKNKGLLWMAIGEYGPANSS</sequence>
<gene>
    <name evidence="1" type="ORF">AEK19_MT1992</name>
</gene>
<dbReference type="EMBL" id="KY774314">
    <property type="protein sequence ID" value="ART30421.1"/>
    <property type="molecule type" value="Genomic_DNA"/>
</dbReference>
<proteinExistence type="predicted"/>
<evidence type="ECO:0000313" key="1">
    <source>
        <dbReference type="EMBL" id="ART30421.1"/>
    </source>
</evidence>
<accession>A0A1Y0AZ61</accession>
<organism evidence="1">
    <name type="scientific">Utricularia reniformis</name>
    <dbReference type="NCBI Taxonomy" id="192314"/>
    <lineage>
        <taxon>Eukaryota</taxon>
        <taxon>Viridiplantae</taxon>
        <taxon>Streptophyta</taxon>
        <taxon>Embryophyta</taxon>
        <taxon>Tracheophyta</taxon>
        <taxon>Spermatophyta</taxon>
        <taxon>Magnoliopsida</taxon>
        <taxon>eudicotyledons</taxon>
        <taxon>Gunneridae</taxon>
        <taxon>Pentapetalae</taxon>
        <taxon>asterids</taxon>
        <taxon>lamiids</taxon>
        <taxon>Lamiales</taxon>
        <taxon>Lentibulariaceae</taxon>
        <taxon>Utricularia</taxon>
    </lineage>
</organism>